<keyword evidence="1" id="KW-0812">Transmembrane</keyword>
<sequence>MDPRLLDVITGVGSLLVFIAMLIVLPSMIPGSLGIAYILALIIFMVLMSGAGYIINDKIT</sequence>
<comment type="caution">
    <text evidence="2">The sequence shown here is derived from an EMBL/GenBank/DDBJ whole genome shotgun (WGS) entry which is preliminary data.</text>
</comment>
<reference evidence="2 3" key="1">
    <citation type="submission" date="2017-11" db="EMBL/GenBank/DDBJ databases">
        <title>Isolation and Characterization of Methanofollis Species from Methane Seep Offshore SW Taiwan.</title>
        <authorList>
            <person name="Teng N.-H."/>
            <person name="Lai M.-C."/>
            <person name="Chen S.-C."/>
        </authorList>
    </citation>
    <scope>NUCLEOTIDE SEQUENCE [LARGE SCALE GENOMIC DNA]</scope>
    <source>
        <strain evidence="2 3">FWC-SCC2</strain>
    </source>
</reference>
<keyword evidence="3" id="KW-1185">Reference proteome</keyword>
<evidence type="ECO:0000313" key="2">
    <source>
        <dbReference type="EMBL" id="TAJ44648.1"/>
    </source>
</evidence>
<keyword evidence="1" id="KW-1133">Transmembrane helix</keyword>
<dbReference type="Proteomes" id="UP000292580">
    <property type="component" value="Unassembled WGS sequence"/>
</dbReference>
<evidence type="ECO:0000256" key="1">
    <source>
        <dbReference type="SAM" id="Phobius"/>
    </source>
</evidence>
<organism evidence="2 3">
    <name type="scientific">Methanofollis fontis</name>
    <dbReference type="NCBI Taxonomy" id="2052832"/>
    <lineage>
        <taxon>Archaea</taxon>
        <taxon>Methanobacteriati</taxon>
        <taxon>Methanobacteriota</taxon>
        <taxon>Stenosarchaea group</taxon>
        <taxon>Methanomicrobia</taxon>
        <taxon>Methanomicrobiales</taxon>
        <taxon>Methanomicrobiaceae</taxon>
        <taxon>Methanofollis</taxon>
    </lineage>
</organism>
<dbReference type="OrthoDB" id="111858at2157"/>
<keyword evidence="1" id="KW-0472">Membrane</keyword>
<gene>
    <name evidence="2" type="ORF">CUJ86_04905</name>
</gene>
<name>A0A483CTN7_9EURY</name>
<dbReference type="RefSeq" id="WP_130646442.1">
    <property type="nucleotide sequence ID" value="NZ_PGCL01000002.1"/>
</dbReference>
<dbReference type="AlphaFoldDB" id="A0A483CTN7"/>
<feature type="transmembrane region" description="Helical" evidence="1">
    <location>
        <begin position="5"/>
        <end position="29"/>
    </location>
</feature>
<protein>
    <submittedName>
        <fullName evidence="2">Uncharacterized protein</fullName>
    </submittedName>
</protein>
<accession>A0A483CTN7</accession>
<evidence type="ECO:0000313" key="3">
    <source>
        <dbReference type="Proteomes" id="UP000292580"/>
    </source>
</evidence>
<dbReference type="EMBL" id="PGCL01000002">
    <property type="protein sequence ID" value="TAJ44648.1"/>
    <property type="molecule type" value="Genomic_DNA"/>
</dbReference>
<feature type="transmembrane region" description="Helical" evidence="1">
    <location>
        <begin position="35"/>
        <end position="55"/>
    </location>
</feature>
<proteinExistence type="predicted"/>